<protein>
    <submittedName>
        <fullName evidence="2">Uncharacterized protein</fullName>
    </submittedName>
</protein>
<evidence type="ECO:0000313" key="3">
    <source>
        <dbReference type="Proteomes" id="UP001209878"/>
    </source>
</evidence>
<accession>A0AAD9N7M5</accession>
<organism evidence="2 3">
    <name type="scientific">Ridgeia piscesae</name>
    <name type="common">Tubeworm</name>
    <dbReference type="NCBI Taxonomy" id="27915"/>
    <lineage>
        <taxon>Eukaryota</taxon>
        <taxon>Metazoa</taxon>
        <taxon>Spiralia</taxon>
        <taxon>Lophotrochozoa</taxon>
        <taxon>Annelida</taxon>
        <taxon>Polychaeta</taxon>
        <taxon>Sedentaria</taxon>
        <taxon>Canalipalpata</taxon>
        <taxon>Sabellida</taxon>
        <taxon>Siboglinidae</taxon>
        <taxon>Ridgeia</taxon>
    </lineage>
</organism>
<dbReference type="AlphaFoldDB" id="A0AAD9N7M5"/>
<reference evidence="2" key="1">
    <citation type="journal article" date="2023" name="Mol. Biol. Evol.">
        <title>Third-Generation Sequencing Reveals the Adaptive Role of the Epigenome in Three Deep-Sea Polychaetes.</title>
        <authorList>
            <person name="Perez M."/>
            <person name="Aroh O."/>
            <person name="Sun Y."/>
            <person name="Lan Y."/>
            <person name="Juniper S.K."/>
            <person name="Young C.R."/>
            <person name="Angers B."/>
            <person name="Qian P.Y."/>
        </authorList>
    </citation>
    <scope>NUCLEOTIDE SEQUENCE</scope>
    <source>
        <strain evidence="2">R07B-5</strain>
    </source>
</reference>
<sequence length="171" mass="19505">MFKISFIVISLYLDQLYDSDVFDFEAFNFFYCRRQVLRERHSVYRCVRRLFVGGGHKSVATPAKRDAVGSRREAEAAKPTVDARQRNTFHGVCGGRSGTTATLKDVSDEDVESNDSYRRFVSAGANVCVVTGAWLDLENNVILDDAPLEERSTLRRPPQRHRLTKSVVRYH</sequence>
<gene>
    <name evidence="2" type="ORF">NP493_1827g00002</name>
</gene>
<name>A0AAD9N7M5_RIDPI</name>
<keyword evidence="3" id="KW-1185">Reference proteome</keyword>
<comment type="caution">
    <text evidence="2">The sequence shown here is derived from an EMBL/GenBank/DDBJ whole genome shotgun (WGS) entry which is preliminary data.</text>
</comment>
<proteinExistence type="predicted"/>
<feature type="compositionally biased region" description="Basic and acidic residues" evidence="1">
    <location>
        <begin position="63"/>
        <end position="81"/>
    </location>
</feature>
<evidence type="ECO:0000313" key="2">
    <source>
        <dbReference type="EMBL" id="KAK2158021.1"/>
    </source>
</evidence>
<feature type="region of interest" description="Disordered" evidence="1">
    <location>
        <begin position="62"/>
        <end position="81"/>
    </location>
</feature>
<dbReference type="Proteomes" id="UP001209878">
    <property type="component" value="Unassembled WGS sequence"/>
</dbReference>
<evidence type="ECO:0000256" key="1">
    <source>
        <dbReference type="SAM" id="MobiDB-lite"/>
    </source>
</evidence>
<dbReference type="EMBL" id="JAODUO010001826">
    <property type="protein sequence ID" value="KAK2158021.1"/>
    <property type="molecule type" value="Genomic_DNA"/>
</dbReference>